<accession>A0A0A9HA38</accession>
<dbReference type="EMBL" id="GBRH01168113">
    <property type="protein sequence ID" value="JAE29783.1"/>
    <property type="molecule type" value="Transcribed_RNA"/>
</dbReference>
<name>A0A0A9HA38_ARUDO</name>
<reference evidence="1" key="2">
    <citation type="journal article" date="2015" name="Data Brief">
        <title>Shoot transcriptome of the giant reed, Arundo donax.</title>
        <authorList>
            <person name="Barrero R.A."/>
            <person name="Guerrero F.D."/>
            <person name="Moolhuijzen P."/>
            <person name="Goolsby J.A."/>
            <person name="Tidwell J."/>
            <person name="Bellgard S.E."/>
            <person name="Bellgard M.I."/>
        </authorList>
    </citation>
    <scope>NUCLEOTIDE SEQUENCE</scope>
    <source>
        <tissue evidence="1">Shoot tissue taken approximately 20 cm above the soil surface</tissue>
    </source>
</reference>
<reference evidence="1" key="1">
    <citation type="submission" date="2014-09" db="EMBL/GenBank/DDBJ databases">
        <authorList>
            <person name="Magalhaes I.L.F."/>
            <person name="Oliveira U."/>
            <person name="Santos F.R."/>
            <person name="Vidigal T.H.D.A."/>
            <person name="Brescovit A.D."/>
            <person name="Santos A.J."/>
        </authorList>
    </citation>
    <scope>NUCLEOTIDE SEQUENCE</scope>
    <source>
        <tissue evidence="1">Shoot tissue taken approximately 20 cm above the soil surface</tissue>
    </source>
</reference>
<protein>
    <submittedName>
        <fullName evidence="1">Uncharacterized protein</fullName>
    </submittedName>
</protein>
<dbReference type="AlphaFoldDB" id="A0A0A9HA38"/>
<proteinExistence type="predicted"/>
<organism evidence="1">
    <name type="scientific">Arundo donax</name>
    <name type="common">Giant reed</name>
    <name type="synonym">Donax arundinaceus</name>
    <dbReference type="NCBI Taxonomy" id="35708"/>
    <lineage>
        <taxon>Eukaryota</taxon>
        <taxon>Viridiplantae</taxon>
        <taxon>Streptophyta</taxon>
        <taxon>Embryophyta</taxon>
        <taxon>Tracheophyta</taxon>
        <taxon>Spermatophyta</taxon>
        <taxon>Magnoliopsida</taxon>
        <taxon>Liliopsida</taxon>
        <taxon>Poales</taxon>
        <taxon>Poaceae</taxon>
        <taxon>PACMAD clade</taxon>
        <taxon>Arundinoideae</taxon>
        <taxon>Arundineae</taxon>
        <taxon>Arundo</taxon>
    </lineage>
</organism>
<evidence type="ECO:0000313" key="1">
    <source>
        <dbReference type="EMBL" id="JAE29783.1"/>
    </source>
</evidence>
<sequence length="42" mass="5233">MPRHNHMLWCYNMQFHDIITICNFMRFIFSTYRTSKDLYAVS</sequence>